<gene>
    <name evidence="12" type="ORF">HYC85_029728</name>
</gene>
<dbReference type="SUPFAM" id="SSF56112">
    <property type="entry name" value="Protein kinase-like (PK-like)"/>
    <property type="match status" value="1"/>
</dbReference>
<evidence type="ECO:0000256" key="5">
    <source>
        <dbReference type="ARBA" id="ARBA00022737"/>
    </source>
</evidence>
<dbReference type="EMBL" id="JACBKZ010000014">
    <property type="protein sequence ID" value="KAF5933557.1"/>
    <property type="molecule type" value="Genomic_DNA"/>
</dbReference>
<dbReference type="AlphaFoldDB" id="A0A7J7FZF3"/>
<keyword evidence="5" id="KW-0677">Repeat</keyword>
<sequence>MVKNLVDMFMDDNILNGPIPSSIGQLTNLKQLYLSSNRLNGPIPLEIGDLTDLSYLDLSNNFLTGRIPWSLDQLTNLYSLNLSANQMDEMIPPNLGGLSILSELALSSNQLSGYILNLQLTNATRHLDLSQNQFTGPLPNRLEQLSNLWYLGLSNNYLNGIIPTGLASLPLDYLNPSHNNVSGEIPIGLTRRHGSVDLTFVTEKSNVYSFGVVALETIMGKHPGELLSSLALLSAQNIMLSDVLDSRLSHPTNPTVVRNIVLAVTLAFTCVHSEPKSRPTMLFISQELLVCKKTLATPFRVISLR</sequence>
<reference evidence="12 13" key="2">
    <citation type="submission" date="2020-07" db="EMBL/GenBank/DDBJ databases">
        <title>Genome assembly of wild tea tree DASZ reveals pedigree and selection history of tea varieties.</title>
        <authorList>
            <person name="Zhang W."/>
        </authorList>
    </citation>
    <scope>NUCLEOTIDE SEQUENCE [LARGE SCALE GENOMIC DNA]</scope>
    <source>
        <strain evidence="13">cv. G240</strain>
        <tissue evidence="12">Leaf</tissue>
    </source>
</reference>
<dbReference type="InterPro" id="IPR032675">
    <property type="entry name" value="LRR_dom_sf"/>
</dbReference>
<dbReference type="InterPro" id="IPR011009">
    <property type="entry name" value="Kinase-like_dom_sf"/>
</dbReference>
<evidence type="ECO:0000313" key="12">
    <source>
        <dbReference type="EMBL" id="KAF5933557.1"/>
    </source>
</evidence>
<evidence type="ECO:0000256" key="7">
    <source>
        <dbReference type="ARBA" id="ARBA00022840"/>
    </source>
</evidence>
<evidence type="ECO:0000256" key="4">
    <source>
        <dbReference type="ARBA" id="ARBA00022729"/>
    </source>
</evidence>
<comment type="subcellular location">
    <subcellularLocation>
        <location evidence="1">Membrane</location>
        <topology evidence="1">Single-pass type I membrane protein</topology>
    </subcellularLocation>
</comment>
<dbReference type="GO" id="GO:0005524">
    <property type="term" value="F:ATP binding"/>
    <property type="evidence" value="ECO:0007669"/>
    <property type="project" value="UniProtKB-KW"/>
</dbReference>
<keyword evidence="2" id="KW-0433">Leucine-rich repeat</keyword>
<dbReference type="PANTHER" id="PTHR48053">
    <property type="entry name" value="LEUCINE RICH REPEAT FAMILY PROTEIN, EXPRESSED"/>
    <property type="match status" value="1"/>
</dbReference>
<evidence type="ECO:0000256" key="2">
    <source>
        <dbReference type="ARBA" id="ARBA00022614"/>
    </source>
</evidence>
<keyword evidence="6" id="KW-0547">Nucleotide-binding</keyword>
<evidence type="ECO:0000256" key="3">
    <source>
        <dbReference type="ARBA" id="ARBA00022692"/>
    </source>
</evidence>
<evidence type="ECO:0000313" key="13">
    <source>
        <dbReference type="Proteomes" id="UP000593564"/>
    </source>
</evidence>
<dbReference type="GO" id="GO:0016020">
    <property type="term" value="C:membrane"/>
    <property type="evidence" value="ECO:0007669"/>
    <property type="project" value="UniProtKB-SubCell"/>
</dbReference>
<dbReference type="GO" id="GO:0009791">
    <property type="term" value="P:post-embryonic development"/>
    <property type="evidence" value="ECO:0007669"/>
    <property type="project" value="UniProtKB-ARBA"/>
</dbReference>
<dbReference type="InterPro" id="IPR051716">
    <property type="entry name" value="Plant_RL_S/T_kinase"/>
</dbReference>
<dbReference type="Proteomes" id="UP000593564">
    <property type="component" value="Unassembled WGS sequence"/>
</dbReference>
<dbReference type="PRINTS" id="PR00019">
    <property type="entry name" value="LEURICHRPT"/>
</dbReference>
<evidence type="ECO:0008006" key="14">
    <source>
        <dbReference type="Google" id="ProtNLM"/>
    </source>
</evidence>
<keyword evidence="4" id="KW-0732">Signal</keyword>
<keyword evidence="3" id="KW-0812">Transmembrane</keyword>
<dbReference type="PANTHER" id="PTHR48053:SF71">
    <property type="entry name" value="LEUCINE RICH REPEAT FAMILY PROTEIN, EXPRESSED"/>
    <property type="match status" value="1"/>
</dbReference>
<dbReference type="Gene3D" id="3.80.10.10">
    <property type="entry name" value="Ribonuclease Inhibitor"/>
    <property type="match status" value="2"/>
</dbReference>
<dbReference type="FunFam" id="3.80.10.10:FF:000453">
    <property type="entry name" value="Leucine-rich receptor-like protein kinase family protein"/>
    <property type="match status" value="1"/>
</dbReference>
<comment type="caution">
    <text evidence="12">The sequence shown here is derived from an EMBL/GenBank/DDBJ whole genome shotgun (WGS) entry which is preliminary data.</text>
</comment>
<dbReference type="GO" id="GO:0006952">
    <property type="term" value="P:defense response"/>
    <property type="evidence" value="ECO:0007669"/>
    <property type="project" value="UniProtKB-ARBA"/>
</dbReference>
<name>A0A7J7FZF3_CAMSI</name>
<dbReference type="SUPFAM" id="SSF52058">
    <property type="entry name" value="L domain-like"/>
    <property type="match status" value="1"/>
</dbReference>
<keyword evidence="11" id="KW-0325">Glycoprotein</keyword>
<dbReference type="Pfam" id="PF00560">
    <property type="entry name" value="LRR_1"/>
    <property type="match status" value="5"/>
</dbReference>
<keyword evidence="7" id="KW-0067">ATP-binding</keyword>
<dbReference type="Gene3D" id="1.10.510.10">
    <property type="entry name" value="Transferase(Phosphotransferase) domain 1"/>
    <property type="match status" value="1"/>
</dbReference>
<keyword evidence="8" id="KW-1133">Transmembrane helix</keyword>
<accession>A0A7J7FZF3</accession>
<dbReference type="InterPro" id="IPR003591">
    <property type="entry name" value="Leu-rich_rpt_typical-subtyp"/>
</dbReference>
<evidence type="ECO:0000256" key="10">
    <source>
        <dbReference type="ARBA" id="ARBA00023170"/>
    </source>
</evidence>
<evidence type="ECO:0000256" key="11">
    <source>
        <dbReference type="ARBA" id="ARBA00023180"/>
    </source>
</evidence>
<proteinExistence type="predicted"/>
<evidence type="ECO:0000256" key="9">
    <source>
        <dbReference type="ARBA" id="ARBA00023136"/>
    </source>
</evidence>
<keyword evidence="10" id="KW-0675">Receptor</keyword>
<evidence type="ECO:0000256" key="8">
    <source>
        <dbReference type="ARBA" id="ARBA00022989"/>
    </source>
</evidence>
<keyword evidence="13" id="KW-1185">Reference proteome</keyword>
<evidence type="ECO:0000256" key="1">
    <source>
        <dbReference type="ARBA" id="ARBA00004479"/>
    </source>
</evidence>
<dbReference type="InterPro" id="IPR001611">
    <property type="entry name" value="Leu-rich_rpt"/>
</dbReference>
<dbReference type="GO" id="GO:0051707">
    <property type="term" value="P:response to other organism"/>
    <property type="evidence" value="ECO:0007669"/>
    <property type="project" value="UniProtKB-ARBA"/>
</dbReference>
<reference evidence="13" key="1">
    <citation type="journal article" date="2020" name="Nat. Commun.">
        <title>Genome assembly of wild tea tree DASZ reveals pedigree and selection history of tea varieties.</title>
        <authorList>
            <person name="Zhang W."/>
            <person name="Zhang Y."/>
            <person name="Qiu H."/>
            <person name="Guo Y."/>
            <person name="Wan H."/>
            <person name="Zhang X."/>
            <person name="Scossa F."/>
            <person name="Alseekh S."/>
            <person name="Zhang Q."/>
            <person name="Wang P."/>
            <person name="Xu L."/>
            <person name="Schmidt M.H."/>
            <person name="Jia X."/>
            <person name="Li D."/>
            <person name="Zhu A."/>
            <person name="Guo F."/>
            <person name="Chen W."/>
            <person name="Ni D."/>
            <person name="Usadel B."/>
            <person name="Fernie A.R."/>
            <person name="Wen W."/>
        </authorList>
    </citation>
    <scope>NUCLEOTIDE SEQUENCE [LARGE SCALE GENOMIC DNA]</scope>
    <source>
        <strain evidence="13">cv. G240</strain>
    </source>
</reference>
<protein>
    <recommendedName>
        <fullName evidence="14">Serine-threonine/tyrosine-protein kinase catalytic domain-containing protein</fullName>
    </recommendedName>
</protein>
<organism evidence="12 13">
    <name type="scientific">Camellia sinensis</name>
    <name type="common">Tea plant</name>
    <name type="synonym">Thea sinensis</name>
    <dbReference type="NCBI Taxonomy" id="4442"/>
    <lineage>
        <taxon>Eukaryota</taxon>
        <taxon>Viridiplantae</taxon>
        <taxon>Streptophyta</taxon>
        <taxon>Embryophyta</taxon>
        <taxon>Tracheophyta</taxon>
        <taxon>Spermatophyta</taxon>
        <taxon>Magnoliopsida</taxon>
        <taxon>eudicotyledons</taxon>
        <taxon>Gunneridae</taxon>
        <taxon>Pentapetalae</taxon>
        <taxon>asterids</taxon>
        <taxon>Ericales</taxon>
        <taxon>Theaceae</taxon>
        <taxon>Camellia</taxon>
    </lineage>
</organism>
<keyword evidence="9" id="KW-0472">Membrane</keyword>
<evidence type="ECO:0000256" key="6">
    <source>
        <dbReference type="ARBA" id="ARBA00022741"/>
    </source>
</evidence>
<dbReference type="SMART" id="SM00369">
    <property type="entry name" value="LRR_TYP"/>
    <property type="match status" value="3"/>
</dbReference>